<dbReference type="EMBL" id="KZ305031">
    <property type="protein sequence ID" value="PIA48407.1"/>
    <property type="molecule type" value="Genomic_DNA"/>
</dbReference>
<evidence type="ECO:0000256" key="3">
    <source>
        <dbReference type="RuleBase" id="RU003682"/>
    </source>
</evidence>
<dbReference type="Pfam" id="PF14226">
    <property type="entry name" value="DIOX_N"/>
    <property type="match status" value="1"/>
</dbReference>
<dbReference type="SUPFAM" id="SSF51197">
    <property type="entry name" value="Clavaminate synthase-like"/>
    <property type="match status" value="1"/>
</dbReference>
<evidence type="ECO:0000259" key="4">
    <source>
        <dbReference type="PROSITE" id="PS51471"/>
    </source>
</evidence>
<comment type="similarity">
    <text evidence="3">Belongs to the iron/ascorbate-dependent oxidoreductase family.</text>
</comment>
<dbReference type="GO" id="GO:0046872">
    <property type="term" value="F:metal ion binding"/>
    <property type="evidence" value="ECO:0007669"/>
    <property type="project" value="UniProtKB-KW"/>
</dbReference>
<evidence type="ECO:0000313" key="5">
    <source>
        <dbReference type="EMBL" id="PIA48407.1"/>
    </source>
</evidence>
<dbReference type="OrthoDB" id="288590at2759"/>
<keyword evidence="6" id="KW-1185">Reference proteome</keyword>
<dbReference type="STRING" id="218851.A0A2G5DYS8"/>
<dbReference type="InParanoid" id="A0A2G5DYS8"/>
<dbReference type="InterPro" id="IPR005123">
    <property type="entry name" value="Oxoglu/Fe-dep_dioxygenase_dom"/>
</dbReference>
<dbReference type="Proteomes" id="UP000230069">
    <property type="component" value="Unassembled WGS sequence"/>
</dbReference>
<name>A0A2G5DYS8_AQUCA</name>
<accession>A0A2G5DYS8</accession>
<dbReference type="InterPro" id="IPR050231">
    <property type="entry name" value="Iron_ascorbate_oxido_reductase"/>
</dbReference>
<dbReference type="InterPro" id="IPR027443">
    <property type="entry name" value="IPNS-like_sf"/>
</dbReference>
<dbReference type="PROSITE" id="PS51471">
    <property type="entry name" value="FE2OG_OXY"/>
    <property type="match status" value="1"/>
</dbReference>
<evidence type="ECO:0000256" key="2">
    <source>
        <dbReference type="ARBA" id="ARBA00023004"/>
    </source>
</evidence>
<organism evidence="5 6">
    <name type="scientific">Aquilegia coerulea</name>
    <name type="common">Rocky mountain columbine</name>
    <dbReference type="NCBI Taxonomy" id="218851"/>
    <lineage>
        <taxon>Eukaryota</taxon>
        <taxon>Viridiplantae</taxon>
        <taxon>Streptophyta</taxon>
        <taxon>Embryophyta</taxon>
        <taxon>Tracheophyta</taxon>
        <taxon>Spermatophyta</taxon>
        <taxon>Magnoliopsida</taxon>
        <taxon>Ranunculales</taxon>
        <taxon>Ranunculaceae</taxon>
        <taxon>Thalictroideae</taxon>
        <taxon>Aquilegia</taxon>
    </lineage>
</organism>
<reference evidence="5 6" key="1">
    <citation type="submission" date="2017-09" db="EMBL/GenBank/DDBJ databases">
        <title>WGS assembly of Aquilegia coerulea Goldsmith.</title>
        <authorList>
            <person name="Hodges S."/>
            <person name="Kramer E."/>
            <person name="Nordborg M."/>
            <person name="Tomkins J."/>
            <person name="Borevitz J."/>
            <person name="Derieg N."/>
            <person name="Yan J."/>
            <person name="Mihaltcheva S."/>
            <person name="Hayes R.D."/>
            <person name="Rokhsar D."/>
        </authorList>
    </citation>
    <scope>NUCLEOTIDE SEQUENCE [LARGE SCALE GENOMIC DNA]</scope>
    <source>
        <strain evidence="6">cv. Goldsmith</strain>
    </source>
</reference>
<dbReference type="GO" id="GO:0016491">
    <property type="term" value="F:oxidoreductase activity"/>
    <property type="evidence" value="ECO:0007669"/>
    <property type="project" value="UniProtKB-KW"/>
</dbReference>
<keyword evidence="1 3" id="KW-0479">Metal-binding</keyword>
<keyword evidence="3" id="KW-0560">Oxidoreductase</keyword>
<dbReference type="InterPro" id="IPR044861">
    <property type="entry name" value="IPNS-like_FE2OG_OXY"/>
</dbReference>
<dbReference type="PANTHER" id="PTHR47990">
    <property type="entry name" value="2-OXOGLUTARATE (2OG) AND FE(II)-DEPENDENT OXYGENASE SUPERFAMILY PROTEIN-RELATED"/>
    <property type="match status" value="1"/>
</dbReference>
<evidence type="ECO:0000313" key="6">
    <source>
        <dbReference type="Proteomes" id="UP000230069"/>
    </source>
</evidence>
<evidence type="ECO:0000256" key="1">
    <source>
        <dbReference type="ARBA" id="ARBA00022723"/>
    </source>
</evidence>
<proteinExistence type="inferred from homology"/>
<dbReference type="InterPro" id="IPR026992">
    <property type="entry name" value="DIOX_N"/>
</dbReference>
<keyword evidence="2 3" id="KW-0408">Iron</keyword>
<dbReference type="AlphaFoldDB" id="A0A2G5DYS8"/>
<dbReference type="Pfam" id="PF03171">
    <property type="entry name" value="2OG-FeII_Oxy"/>
    <property type="match status" value="1"/>
</dbReference>
<sequence length="307" mass="35012">MGSLTTSKIPVIDFSMKDLRPGTDSWCSVRTEVRQALEEYGCFEAVCGDFQFQKAMLDALKQLYDLPLETRRKHPANDRNKGGNPYTPLFENVGLLDALDLEKLQSFTNLMWSEGNPSFCETVYAYITRASKMEQMVKRMVFESFGAEKYYDSYVKQTTYTLRANKYRPPMENETNLGLNVHTDSGFISVLSQNDVNGLEIQTKDGEWISVTPSPSSFVVIAADALYAWSNARLHSPHHRVMMNVEKTRYAIAFFSFCKGIVQTPEELVDEEHPLLFKPFSHMGFRQFIISQGEYKSKSPIKAYCGV</sequence>
<protein>
    <recommendedName>
        <fullName evidence="4">Fe2OG dioxygenase domain-containing protein</fullName>
    </recommendedName>
</protein>
<dbReference type="Gene3D" id="2.60.120.330">
    <property type="entry name" value="B-lactam Antibiotic, Isopenicillin N Synthase, Chain"/>
    <property type="match status" value="1"/>
</dbReference>
<gene>
    <name evidence="5" type="ORF">AQUCO_01400780v1</name>
</gene>
<feature type="domain" description="Fe2OG dioxygenase" evidence="4">
    <location>
        <begin position="158"/>
        <end position="258"/>
    </location>
</feature>